<sequence>MAIDWDLGYTPRWCLQTWLFPSSPNKYWSTARVSRLHSADGSESTMDSDESQADSWPMVLQPSSASSVVGGEWPDTAITPTTTTYPSSIAVHTASAEPGATDPKHSIKPARLHSLHSADLHTTPVPHCHYFLRPQLCFDSGIYYAVVILNVGLRTTWTLKISPHLLIETLPLGGFTLEWLEILRRWLWVYLRIEREWLDAQDRATTVD</sequence>
<evidence type="ECO:0000256" key="2">
    <source>
        <dbReference type="ARBA" id="ARBA00022692"/>
    </source>
</evidence>
<evidence type="ECO:0000259" key="5">
    <source>
        <dbReference type="PROSITE" id="PS51380"/>
    </source>
</evidence>
<dbReference type="PANTHER" id="PTHR10783:SF46">
    <property type="entry name" value="PROTEIN ERD1 HOMOLOG 2"/>
    <property type="match status" value="1"/>
</dbReference>
<dbReference type="EMBL" id="JANBQB010000990">
    <property type="protein sequence ID" value="KAJ1972685.1"/>
    <property type="molecule type" value="Genomic_DNA"/>
</dbReference>
<dbReference type="GO" id="GO:0005737">
    <property type="term" value="C:cytoplasm"/>
    <property type="evidence" value="ECO:0007669"/>
    <property type="project" value="TreeGrafter"/>
</dbReference>
<evidence type="ECO:0000256" key="4">
    <source>
        <dbReference type="ARBA" id="ARBA00023136"/>
    </source>
</evidence>
<feature type="domain" description="EXS" evidence="5">
    <location>
        <begin position="1"/>
        <end position="208"/>
    </location>
</feature>
<evidence type="ECO:0000256" key="1">
    <source>
        <dbReference type="ARBA" id="ARBA00004141"/>
    </source>
</evidence>
<comment type="subcellular location">
    <subcellularLocation>
        <location evidence="1">Membrane</location>
        <topology evidence="1">Multi-pass membrane protein</topology>
    </subcellularLocation>
</comment>
<reference evidence="6" key="1">
    <citation type="submission" date="2022-07" db="EMBL/GenBank/DDBJ databases">
        <title>Phylogenomic reconstructions and comparative analyses of Kickxellomycotina fungi.</title>
        <authorList>
            <person name="Reynolds N.K."/>
            <person name="Stajich J.E."/>
            <person name="Barry K."/>
            <person name="Grigoriev I.V."/>
            <person name="Crous P."/>
            <person name="Smith M.E."/>
        </authorList>
    </citation>
    <scope>NUCLEOTIDE SEQUENCE</scope>
    <source>
        <strain evidence="6">RSA 567</strain>
    </source>
</reference>
<keyword evidence="4" id="KW-0472">Membrane</keyword>
<accession>A0A9W8EBC5</accession>
<dbReference type="InterPro" id="IPR004342">
    <property type="entry name" value="EXS_C"/>
</dbReference>
<keyword evidence="2" id="KW-0812">Transmembrane</keyword>
<gene>
    <name evidence="6" type="primary">ERD1_2</name>
    <name evidence="6" type="ORF">H4R34_005323</name>
</gene>
<dbReference type="AlphaFoldDB" id="A0A9W8EBC5"/>
<keyword evidence="3" id="KW-1133">Transmembrane helix</keyword>
<dbReference type="Pfam" id="PF03124">
    <property type="entry name" value="EXS"/>
    <property type="match status" value="1"/>
</dbReference>
<keyword evidence="7" id="KW-1185">Reference proteome</keyword>
<protein>
    <submittedName>
        <fullName evidence="6">Protein-ER retention protein</fullName>
    </submittedName>
</protein>
<dbReference type="GO" id="GO:0016020">
    <property type="term" value="C:membrane"/>
    <property type="evidence" value="ECO:0007669"/>
    <property type="project" value="UniProtKB-SubCell"/>
</dbReference>
<organism evidence="6 7">
    <name type="scientific">Dimargaris verticillata</name>
    <dbReference type="NCBI Taxonomy" id="2761393"/>
    <lineage>
        <taxon>Eukaryota</taxon>
        <taxon>Fungi</taxon>
        <taxon>Fungi incertae sedis</taxon>
        <taxon>Zoopagomycota</taxon>
        <taxon>Kickxellomycotina</taxon>
        <taxon>Dimargaritomycetes</taxon>
        <taxon>Dimargaritales</taxon>
        <taxon>Dimargaritaceae</taxon>
        <taxon>Dimargaris</taxon>
    </lineage>
</organism>
<name>A0A9W8EBC5_9FUNG</name>
<comment type="caution">
    <text evidence="6">The sequence shown here is derived from an EMBL/GenBank/DDBJ whole genome shotgun (WGS) entry which is preliminary data.</text>
</comment>
<dbReference type="PANTHER" id="PTHR10783">
    <property type="entry name" value="XENOTROPIC AND POLYTROPIC RETROVIRUS RECEPTOR 1-RELATED"/>
    <property type="match status" value="1"/>
</dbReference>
<dbReference type="OrthoDB" id="2159384at2759"/>
<evidence type="ECO:0000313" key="6">
    <source>
        <dbReference type="EMBL" id="KAJ1972685.1"/>
    </source>
</evidence>
<evidence type="ECO:0000313" key="7">
    <source>
        <dbReference type="Proteomes" id="UP001151582"/>
    </source>
</evidence>
<evidence type="ECO:0000256" key="3">
    <source>
        <dbReference type="ARBA" id="ARBA00022989"/>
    </source>
</evidence>
<proteinExistence type="predicted"/>
<dbReference type="Proteomes" id="UP001151582">
    <property type="component" value="Unassembled WGS sequence"/>
</dbReference>
<dbReference type="PROSITE" id="PS51380">
    <property type="entry name" value="EXS"/>
    <property type="match status" value="1"/>
</dbReference>